<gene>
    <name evidence="14" type="ORF">ACFFIA_15540</name>
</gene>
<feature type="domain" description="Acyl-CoA dehydrogenase/oxidase C-terminal" evidence="11">
    <location>
        <begin position="235"/>
        <end position="383"/>
    </location>
</feature>
<evidence type="ECO:0000256" key="6">
    <source>
        <dbReference type="ARBA" id="ARBA00023002"/>
    </source>
</evidence>
<dbReference type="Pfam" id="PF00441">
    <property type="entry name" value="Acyl-CoA_dh_1"/>
    <property type="match status" value="1"/>
</dbReference>
<dbReference type="InterPro" id="IPR009075">
    <property type="entry name" value="AcylCo_DH/oxidase_C"/>
</dbReference>
<feature type="domain" description="Acyl-CoA dehydrogenase/oxidase N-terminal" evidence="13">
    <location>
        <begin position="12"/>
        <end position="124"/>
    </location>
</feature>
<evidence type="ECO:0000259" key="12">
    <source>
        <dbReference type="Pfam" id="PF02770"/>
    </source>
</evidence>
<dbReference type="Gene3D" id="1.20.140.10">
    <property type="entry name" value="Butyryl-CoA Dehydrogenase, subunit A, domain 3"/>
    <property type="match status" value="1"/>
</dbReference>
<evidence type="ECO:0000313" key="15">
    <source>
        <dbReference type="Proteomes" id="UP001589867"/>
    </source>
</evidence>
<dbReference type="InterPro" id="IPR006089">
    <property type="entry name" value="Acyl-CoA_DH_CS"/>
</dbReference>
<proteinExistence type="inferred from homology"/>
<comment type="similarity">
    <text evidence="3 10">Belongs to the acyl-CoA dehydrogenase family.</text>
</comment>
<dbReference type="Proteomes" id="UP001589867">
    <property type="component" value="Unassembled WGS sequence"/>
</dbReference>
<evidence type="ECO:0000256" key="8">
    <source>
        <dbReference type="ARBA" id="ARBA00040394"/>
    </source>
</evidence>
<dbReference type="SUPFAM" id="SSF56645">
    <property type="entry name" value="Acyl-CoA dehydrogenase NM domain-like"/>
    <property type="match status" value="1"/>
</dbReference>
<dbReference type="InterPro" id="IPR050741">
    <property type="entry name" value="Acyl-CoA_dehydrogenase"/>
</dbReference>
<dbReference type="Gene3D" id="1.10.540.10">
    <property type="entry name" value="Acyl-CoA dehydrogenase/oxidase, N-terminal domain"/>
    <property type="match status" value="1"/>
</dbReference>
<evidence type="ECO:0000256" key="5">
    <source>
        <dbReference type="ARBA" id="ARBA00022827"/>
    </source>
</evidence>
<dbReference type="SUPFAM" id="SSF47203">
    <property type="entry name" value="Acyl-CoA dehydrogenase C-terminal domain-like"/>
    <property type="match status" value="1"/>
</dbReference>
<dbReference type="InterPro" id="IPR046373">
    <property type="entry name" value="Acyl-CoA_Oxase/DH_mid-dom_sf"/>
</dbReference>
<dbReference type="InterPro" id="IPR013786">
    <property type="entry name" value="AcylCoA_DH/ox_N"/>
</dbReference>
<comment type="pathway">
    <text evidence="2">Siderophore biosynthesis; mycobactin biosynthesis.</text>
</comment>
<dbReference type="PROSITE" id="PS00073">
    <property type="entry name" value="ACYL_COA_DH_2"/>
    <property type="match status" value="1"/>
</dbReference>
<evidence type="ECO:0000256" key="7">
    <source>
        <dbReference type="ARBA" id="ARBA00037085"/>
    </source>
</evidence>
<comment type="function">
    <text evidence="7">Catalyzes the dehydrogenation at the alpha-beta position of ACP-bound acyl chains. This results in the introduction of a double bond in the lipidic chain, which is further transferred to the epsilon-amino group of lysine residue in the mycobactin core by MbtK.</text>
</comment>
<evidence type="ECO:0000256" key="10">
    <source>
        <dbReference type="RuleBase" id="RU362125"/>
    </source>
</evidence>
<feature type="domain" description="Acyl-CoA oxidase/dehydrogenase middle" evidence="12">
    <location>
        <begin position="129"/>
        <end position="223"/>
    </location>
</feature>
<dbReference type="Pfam" id="PF02770">
    <property type="entry name" value="Acyl-CoA_dh_M"/>
    <property type="match status" value="1"/>
</dbReference>
<dbReference type="RefSeq" id="WP_377251455.1">
    <property type="nucleotide sequence ID" value="NZ_JBHLUH010000023.1"/>
</dbReference>
<keyword evidence="6 10" id="KW-0560">Oxidoreductase</keyword>
<evidence type="ECO:0000313" key="14">
    <source>
        <dbReference type="EMBL" id="MFC0529070.1"/>
    </source>
</evidence>
<dbReference type="PANTHER" id="PTHR48083">
    <property type="entry name" value="MEDIUM-CHAIN SPECIFIC ACYL-COA DEHYDROGENASE, MITOCHONDRIAL-RELATED"/>
    <property type="match status" value="1"/>
</dbReference>
<name>A0ABV6M2Z3_9ACTN</name>
<evidence type="ECO:0000256" key="3">
    <source>
        <dbReference type="ARBA" id="ARBA00009347"/>
    </source>
</evidence>
<dbReference type="Pfam" id="PF02771">
    <property type="entry name" value="Acyl-CoA_dh_N"/>
    <property type="match status" value="1"/>
</dbReference>
<organism evidence="14 15">
    <name type="scientific">Phytohabitans kaempferiae</name>
    <dbReference type="NCBI Taxonomy" id="1620943"/>
    <lineage>
        <taxon>Bacteria</taxon>
        <taxon>Bacillati</taxon>
        <taxon>Actinomycetota</taxon>
        <taxon>Actinomycetes</taxon>
        <taxon>Micromonosporales</taxon>
        <taxon>Micromonosporaceae</taxon>
    </lineage>
</organism>
<accession>A0ABV6M2Z3</accession>
<sequence>MTDTTPRTLYDEDHEQFRSTVRSFIQAEVAPHDEEWERRGIVDRDLFLRAGDAGLLMHATPEAFGGAGIDDWRFSALVNEEFGRSGYASAGLSIALQNDVVGPYLLELTDGEQKRRWLPGLTAGSLVGAIAMTEPDAGSDLSGIATKAVRDGDHYVLNGSKTFISNGQNADVVVVAARTSPDRHRGLTLLVVERGMAGFERGRNLDKLGMHGQDTSELHFTDVRVPVENRLGEEGEGFFHLMRNLPQERLSLAVTAVSAAEGTLARTMEYVTQRQAFGRAIGTFQHNKFLLAELHSEVDIARVFVDHCVALHSRKELTAVRAAKAKYWCSELQVRVADRCLQLHGGYGYMREYAVCRGFADARIQTIYGGTTEIMKEIIGRDLGL</sequence>
<evidence type="ECO:0000259" key="13">
    <source>
        <dbReference type="Pfam" id="PF02771"/>
    </source>
</evidence>
<evidence type="ECO:0000256" key="9">
    <source>
        <dbReference type="ARBA" id="ARBA00042660"/>
    </source>
</evidence>
<dbReference type="InterPro" id="IPR006091">
    <property type="entry name" value="Acyl-CoA_Oxase/DH_mid-dom"/>
</dbReference>
<dbReference type="InterPro" id="IPR037069">
    <property type="entry name" value="AcylCoA_DH/ox_N_sf"/>
</dbReference>
<dbReference type="InterPro" id="IPR036250">
    <property type="entry name" value="AcylCo_DH-like_C"/>
</dbReference>
<reference evidence="14 15" key="1">
    <citation type="submission" date="2024-09" db="EMBL/GenBank/DDBJ databases">
        <authorList>
            <person name="Sun Q."/>
            <person name="Mori K."/>
        </authorList>
    </citation>
    <scope>NUCLEOTIDE SEQUENCE [LARGE SCALE GENOMIC DNA]</scope>
    <source>
        <strain evidence="14 15">TBRC 3947</strain>
    </source>
</reference>
<comment type="cofactor">
    <cofactor evidence="1 10">
        <name>FAD</name>
        <dbReference type="ChEBI" id="CHEBI:57692"/>
    </cofactor>
</comment>
<dbReference type="InterPro" id="IPR009100">
    <property type="entry name" value="AcylCoA_DH/oxidase_NM_dom_sf"/>
</dbReference>
<dbReference type="PROSITE" id="PS00072">
    <property type="entry name" value="ACYL_COA_DH_1"/>
    <property type="match status" value="1"/>
</dbReference>
<comment type="caution">
    <text evidence="14">The sequence shown here is derived from an EMBL/GenBank/DDBJ whole genome shotgun (WGS) entry which is preliminary data.</text>
</comment>
<keyword evidence="15" id="KW-1185">Reference proteome</keyword>
<evidence type="ECO:0000256" key="1">
    <source>
        <dbReference type="ARBA" id="ARBA00001974"/>
    </source>
</evidence>
<dbReference type="Gene3D" id="2.40.110.10">
    <property type="entry name" value="Butyryl-CoA Dehydrogenase, subunit A, domain 2"/>
    <property type="match status" value="1"/>
</dbReference>
<keyword evidence="4 10" id="KW-0285">Flavoprotein</keyword>
<dbReference type="EMBL" id="JBHLUH010000023">
    <property type="protein sequence ID" value="MFC0529070.1"/>
    <property type="molecule type" value="Genomic_DNA"/>
</dbReference>
<evidence type="ECO:0000256" key="2">
    <source>
        <dbReference type="ARBA" id="ARBA00005102"/>
    </source>
</evidence>
<evidence type="ECO:0000259" key="11">
    <source>
        <dbReference type="Pfam" id="PF00441"/>
    </source>
</evidence>
<evidence type="ECO:0000256" key="4">
    <source>
        <dbReference type="ARBA" id="ARBA00022630"/>
    </source>
</evidence>
<keyword evidence="5 10" id="KW-0274">FAD</keyword>
<dbReference type="PANTHER" id="PTHR48083:SF20">
    <property type="entry name" value="LONG-CHAIN SPECIFIC ACYL-COA DEHYDROGENASE, MITOCHONDRIAL"/>
    <property type="match status" value="1"/>
</dbReference>
<protein>
    <recommendedName>
        <fullName evidence="8">Acyl-[acyl-carrier-protein] dehydrogenase MbtN</fullName>
    </recommendedName>
    <alternativeName>
        <fullName evidence="9">Mycobactin synthase protein N</fullName>
    </alternativeName>
</protein>